<dbReference type="GO" id="GO:0003855">
    <property type="term" value="F:3-dehydroquinate dehydratase activity"/>
    <property type="evidence" value="ECO:0007669"/>
    <property type="project" value="UniProtKB-UniRule"/>
</dbReference>
<feature type="binding site" evidence="5">
    <location>
        <position position="231"/>
    </location>
    <ligand>
        <name>3-dehydroquinate</name>
        <dbReference type="ChEBI" id="CHEBI:32364"/>
    </ligand>
</feature>
<evidence type="ECO:0000313" key="6">
    <source>
        <dbReference type="EMBL" id="MBS4213503.1"/>
    </source>
</evidence>
<feature type="active site" description="Schiff-base intermediate with substrate" evidence="5">
    <location>
        <position position="171"/>
    </location>
</feature>
<evidence type="ECO:0000313" key="7">
    <source>
        <dbReference type="Proteomes" id="UP000679749"/>
    </source>
</evidence>
<dbReference type="NCBIfam" id="TIGR01093">
    <property type="entry name" value="aroD"/>
    <property type="match status" value="1"/>
</dbReference>
<keyword evidence="2 5" id="KW-0057">Aromatic amino acid biosynthesis</keyword>
<dbReference type="PANTHER" id="PTHR43699:SF1">
    <property type="entry name" value="3-DEHYDROQUINATE DEHYDRATASE"/>
    <property type="match status" value="1"/>
</dbReference>
<proteinExistence type="inferred from homology"/>
<feature type="active site" description="Proton donor/acceptor" evidence="5">
    <location>
        <position position="144"/>
    </location>
</feature>
<evidence type="ECO:0000256" key="5">
    <source>
        <dbReference type="HAMAP-Rule" id="MF_00214"/>
    </source>
</evidence>
<dbReference type="AlphaFoldDB" id="A0A942U6D9"/>
<evidence type="ECO:0000256" key="1">
    <source>
        <dbReference type="ARBA" id="ARBA00001864"/>
    </source>
</evidence>
<protein>
    <recommendedName>
        <fullName evidence="5">3-dehydroquinate dehydratase</fullName>
        <shortName evidence="5">3-dehydroquinase</shortName>
        <ecNumber evidence="5">4.2.1.10</ecNumber>
    </recommendedName>
    <alternativeName>
        <fullName evidence="5">Type I DHQase</fullName>
    </alternativeName>
    <alternativeName>
        <fullName evidence="5">Type I dehydroquinase</fullName>
        <shortName evidence="5">DHQ1</shortName>
    </alternativeName>
</protein>
<dbReference type="EC" id="4.2.1.10" evidence="5"/>
<comment type="caution">
    <text evidence="5">Lacks conserved residue(s) required for the propagation of feature annotation.</text>
</comment>
<feature type="binding site" evidence="5">
    <location>
        <begin position="47"/>
        <end position="49"/>
    </location>
    <ligand>
        <name>3-dehydroquinate</name>
        <dbReference type="ChEBI" id="CHEBI:32364"/>
    </ligand>
</feature>
<accession>A0A942U6D9</accession>
<gene>
    <name evidence="5" type="primary">aroD</name>
    <name evidence="6" type="ORF">KHA99_13700</name>
</gene>
<comment type="similarity">
    <text evidence="5">Belongs to the type-I 3-dehydroquinase family.</text>
</comment>
<dbReference type="RefSeq" id="WP_213118053.1">
    <property type="nucleotide sequence ID" value="NZ_JAGYPF010000003.1"/>
</dbReference>
<dbReference type="InterPro" id="IPR018508">
    <property type="entry name" value="3-dehydroquinate_DH_AS"/>
</dbReference>
<comment type="caution">
    <text evidence="6">The sequence shown here is derived from an EMBL/GenBank/DDBJ whole genome shotgun (WGS) entry which is preliminary data.</text>
</comment>
<dbReference type="InterPro" id="IPR050146">
    <property type="entry name" value="Type-I_3-dehydroquinase"/>
</dbReference>
<comment type="subunit">
    <text evidence="5">Homodimer.</text>
</comment>
<comment type="function">
    <text evidence="5">Involved in the third step of the chorismate pathway, which leads to the biosynthesis of aromatic amino acids. Catalyzes the cis-dehydration of 3-dehydroquinate (DHQ) and introduces the first double bond of the aromatic ring to yield 3-dehydroshikimate.</text>
</comment>
<dbReference type="Proteomes" id="UP000679749">
    <property type="component" value="Unassembled WGS sequence"/>
</dbReference>
<dbReference type="Gene3D" id="3.20.20.70">
    <property type="entry name" value="Aldolase class I"/>
    <property type="match status" value="1"/>
</dbReference>
<dbReference type="FunFam" id="3.20.20.70:FF:000047">
    <property type="entry name" value="3-dehydroquinate dehydratase"/>
    <property type="match status" value="1"/>
</dbReference>
<keyword evidence="3 5" id="KW-0456">Lyase</keyword>
<dbReference type="HAMAP" id="MF_00214">
    <property type="entry name" value="AroD"/>
    <property type="match status" value="1"/>
</dbReference>
<comment type="catalytic activity">
    <reaction evidence="1 5">
        <text>3-dehydroquinate = 3-dehydroshikimate + H2O</text>
        <dbReference type="Rhea" id="RHEA:21096"/>
        <dbReference type="ChEBI" id="CHEBI:15377"/>
        <dbReference type="ChEBI" id="CHEBI:16630"/>
        <dbReference type="ChEBI" id="CHEBI:32364"/>
        <dbReference type="EC" id="4.2.1.10"/>
    </reaction>
</comment>
<reference evidence="6" key="1">
    <citation type="submission" date="2021-05" db="EMBL/GenBank/DDBJ databases">
        <title>Novel Bacillus species.</title>
        <authorList>
            <person name="Liu G."/>
        </authorList>
    </citation>
    <scope>NUCLEOTIDE SEQUENCE</scope>
    <source>
        <strain evidence="6">FJAT-49825</strain>
    </source>
</reference>
<dbReference type="GO" id="GO:0008652">
    <property type="term" value="P:amino acid biosynthetic process"/>
    <property type="evidence" value="ECO:0007669"/>
    <property type="project" value="UniProtKB-KW"/>
</dbReference>
<keyword evidence="5" id="KW-0028">Amino-acid biosynthesis</keyword>
<keyword evidence="7" id="KW-1185">Reference proteome</keyword>
<feature type="binding site" evidence="5">
    <location>
        <position position="235"/>
    </location>
    <ligand>
        <name>3-dehydroquinate</name>
        <dbReference type="ChEBI" id="CHEBI:32364"/>
    </ligand>
</feature>
<dbReference type="GO" id="GO:0009423">
    <property type="term" value="P:chorismate biosynthetic process"/>
    <property type="evidence" value="ECO:0007669"/>
    <property type="project" value="UniProtKB-UniRule"/>
</dbReference>
<dbReference type="CDD" id="cd00502">
    <property type="entry name" value="DHQase_I"/>
    <property type="match status" value="1"/>
</dbReference>
<dbReference type="InterPro" id="IPR001381">
    <property type="entry name" value="DHquinase_I"/>
</dbReference>
<dbReference type="EMBL" id="JAGYPF010000003">
    <property type="protein sequence ID" value="MBS4213503.1"/>
    <property type="molecule type" value="Genomic_DNA"/>
</dbReference>
<dbReference type="PANTHER" id="PTHR43699">
    <property type="entry name" value="3-DEHYDROQUINATE DEHYDRATASE"/>
    <property type="match status" value="1"/>
</dbReference>
<feature type="binding site" evidence="5">
    <location>
        <position position="83"/>
    </location>
    <ligand>
        <name>3-dehydroquinate</name>
        <dbReference type="ChEBI" id="CHEBI:32364"/>
    </ligand>
</feature>
<name>A0A942U6D9_9BACI</name>
<evidence type="ECO:0000256" key="4">
    <source>
        <dbReference type="ARBA" id="ARBA00023270"/>
    </source>
</evidence>
<sequence>MKKTIKVKGITLGEGTPKICVPMVGRTTSQLIEEARLHKTLDLDLVEWRVDHFEQVDDLMQVKEALANIRSVLTDIPLIFTFRSTKEGGEKEISNDHYIELNKEILQTGQVDFIDVELFNEEKDVKTLINFAHSHDVFVIVSNHDFEKTPPKEEIVSRLRSAQDLGGDIPKIAVMPKTNEDVLALLDATNIMYEKYADRPIITISMGQKGAISRVAGFGSALTFGAAKVGSAPGQIAVNELRSMLNLLNQ</sequence>
<dbReference type="GO" id="GO:0009073">
    <property type="term" value="P:aromatic amino acid family biosynthetic process"/>
    <property type="evidence" value="ECO:0007669"/>
    <property type="project" value="UniProtKB-KW"/>
</dbReference>
<feature type="binding site" evidence="5">
    <location>
        <position position="214"/>
    </location>
    <ligand>
        <name>3-dehydroquinate</name>
        <dbReference type="ChEBI" id="CHEBI:32364"/>
    </ligand>
</feature>
<dbReference type="InterPro" id="IPR013785">
    <property type="entry name" value="Aldolase_TIM"/>
</dbReference>
<comment type="pathway">
    <text evidence="5">Metabolic intermediate biosynthesis; chorismate biosynthesis; chorismate from D-erythrose 4-phosphate and phosphoenolpyruvate: step 3/7.</text>
</comment>
<dbReference type="Pfam" id="PF01487">
    <property type="entry name" value="DHquinase_I"/>
    <property type="match status" value="1"/>
</dbReference>
<organism evidence="6 7">
    <name type="scientific">Neobacillus rhizophilus</name>
    <dbReference type="NCBI Taxonomy" id="2833579"/>
    <lineage>
        <taxon>Bacteria</taxon>
        <taxon>Bacillati</taxon>
        <taxon>Bacillota</taxon>
        <taxon>Bacilli</taxon>
        <taxon>Bacillales</taxon>
        <taxon>Bacillaceae</taxon>
        <taxon>Neobacillus</taxon>
    </lineage>
</organism>
<evidence type="ECO:0000256" key="3">
    <source>
        <dbReference type="ARBA" id="ARBA00023239"/>
    </source>
</evidence>
<dbReference type="GO" id="GO:0046279">
    <property type="term" value="P:3,4-dihydroxybenzoate biosynthetic process"/>
    <property type="evidence" value="ECO:0007669"/>
    <property type="project" value="TreeGrafter"/>
</dbReference>
<evidence type="ECO:0000256" key="2">
    <source>
        <dbReference type="ARBA" id="ARBA00023141"/>
    </source>
</evidence>
<dbReference type="SUPFAM" id="SSF51569">
    <property type="entry name" value="Aldolase"/>
    <property type="match status" value="1"/>
</dbReference>
<keyword evidence="4 5" id="KW-0704">Schiff base</keyword>
<dbReference type="PROSITE" id="PS01028">
    <property type="entry name" value="DEHYDROQUINASE_I"/>
    <property type="match status" value="1"/>
</dbReference>